<evidence type="ECO:0000313" key="6">
    <source>
        <dbReference type="Proteomes" id="UP000199446"/>
    </source>
</evidence>
<gene>
    <name evidence="5" type="ORF">SAMN04488243_1128</name>
</gene>
<dbReference type="Gene3D" id="1.10.10.10">
    <property type="entry name" value="Winged helix-like DNA-binding domain superfamily/Winged helix DNA-binding domain"/>
    <property type="match status" value="1"/>
</dbReference>
<protein>
    <submittedName>
        <fullName evidence="5">MarR family protein</fullName>
    </submittedName>
</protein>
<dbReference type="AlphaFoldDB" id="A0A1G7G2S4"/>
<dbReference type="InterPro" id="IPR052362">
    <property type="entry name" value="HTH-GbsR_regulator"/>
</dbReference>
<accession>A0A1G7G2S4</accession>
<evidence type="ECO:0000259" key="4">
    <source>
        <dbReference type="Pfam" id="PF12802"/>
    </source>
</evidence>
<sequence length="147" mass="16559">MRPALEAWVEETALLFEGAGLPRMAGRVLAWLLVAHPPEQTAREIGEALGVSKGALSPALHLLVRLGLAERLRRPGERADRYAVRPGAWRRLLLQKVQALGLFREQAERGLALVGEGRGERLRAMRDLYAFFEEELPKLLERFREEG</sequence>
<dbReference type="InterPro" id="IPR036388">
    <property type="entry name" value="WH-like_DNA-bd_sf"/>
</dbReference>
<feature type="domain" description="HTH marR-type" evidence="4">
    <location>
        <begin position="20"/>
        <end position="76"/>
    </location>
</feature>
<organism evidence="5 6">
    <name type="scientific">Thermus arciformis</name>
    <dbReference type="NCBI Taxonomy" id="482827"/>
    <lineage>
        <taxon>Bacteria</taxon>
        <taxon>Thermotogati</taxon>
        <taxon>Deinococcota</taxon>
        <taxon>Deinococci</taxon>
        <taxon>Thermales</taxon>
        <taxon>Thermaceae</taxon>
        <taxon>Thermus</taxon>
    </lineage>
</organism>
<dbReference type="Pfam" id="PF12802">
    <property type="entry name" value="MarR_2"/>
    <property type="match status" value="1"/>
</dbReference>
<evidence type="ECO:0000256" key="3">
    <source>
        <dbReference type="ARBA" id="ARBA00023163"/>
    </source>
</evidence>
<dbReference type="RefSeq" id="WP_093006731.1">
    <property type="nucleotide sequence ID" value="NZ_FNBC01000012.1"/>
</dbReference>
<name>A0A1G7G2S4_9DEIN</name>
<dbReference type="Gene3D" id="1.10.287.160">
    <property type="entry name" value="HR1 repeat"/>
    <property type="match status" value="1"/>
</dbReference>
<dbReference type="SUPFAM" id="SSF46785">
    <property type="entry name" value="Winged helix' DNA-binding domain"/>
    <property type="match status" value="1"/>
</dbReference>
<dbReference type="InterPro" id="IPR000835">
    <property type="entry name" value="HTH_MarR-typ"/>
</dbReference>
<dbReference type="PANTHER" id="PTHR38465">
    <property type="entry name" value="HTH-TYPE TRANSCRIPTIONAL REGULATOR MJ1563-RELATED"/>
    <property type="match status" value="1"/>
</dbReference>
<reference evidence="6" key="1">
    <citation type="submission" date="2016-10" db="EMBL/GenBank/DDBJ databases">
        <authorList>
            <person name="Varghese N."/>
            <person name="Submissions S."/>
        </authorList>
    </citation>
    <scope>NUCLEOTIDE SEQUENCE [LARGE SCALE GENOMIC DNA]</scope>
    <source>
        <strain evidence="6">CGMCC 1.6992</strain>
    </source>
</reference>
<dbReference type="PANTHER" id="PTHR38465:SF2">
    <property type="entry name" value="HTH-TYPE TRANSCRIPTIONAL REGULATOR MMPR5"/>
    <property type="match status" value="1"/>
</dbReference>
<evidence type="ECO:0000313" key="5">
    <source>
        <dbReference type="EMBL" id="SDE82454.1"/>
    </source>
</evidence>
<dbReference type="GO" id="GO:0003677">
    <property type="term" value="F:DNA binding"/>
    <property type="evidence" value="ECO:0007669"/>
    <property type="project" value="UniProtKB-KW"/>
</dbReference>
<dbReference type="STRING" id="482827.SAMN04488243_1128"/>
<evidence type="ECO:0000256" key="1">
    <source>
        <dbReference type="ARBA" id="ARBA00023015"/>
    </source>
</evidence>
<evidence type="ECO:0000256" key="2">
    <source>
        <dbReference type="ARBA" id="ARBA00023125"/>
    </source>
</evidence>
<proteinExistence type="predicted"/>
<keyword evidence="1" id="KW-0805">Transcription regulation</keyword>
<dbReference type="OrthoDB" id="67158at2"/>
<dbReference type="InterPro" id="IPR036390">
    <property type="entry name" value="WH_DNA-bd_sf"/>
</dbReference>
<keyword evidence="2" id="KW-0238">DNA-binding</keyword>
<keyword evidence="3" id="KW-0804">Transcription</keyword>
<dbReference type="GO" id="GO:0003700">
    <property type="term" value="F:DNA-binding transcription factor activity"/>
    <property type="evidence" value="ECO:0007669"/>
    <property type="project" value="InterPro"/>
</dbReference>
<dbReference type="Proteomes" id="UP000199446">
    <property type="component" value="Unassembled WGS sequence"/>
</dbReference>
<dbReference type="EMBL" id="FNBC01000012">
    <property type="protein sequence ID" value="SDE82454.1"/>
    <property type="molecule type" value="Genomic_DNA"/>
</dbReference>
<keyword evidence="6" id="KW-1185">Reference proteome</keyword>